<organismHost>
    <name type="scientific">Lepidoptera</name>
    <name type="common">moths &amp; butterflies</name>
    <dbReference type="NCBI Taxonomy" id="7088"/>
</organismHost>
<sequence length="179" mass="21094">MTTNQRRHSVILGEGDPINVTRITDKLYLGAIIYDLDTFKRFIADEGIDAIVSVWDERMLALDKLGVSHENYMYIYISDNEQANIMQHFDAAYNFLHHKIDIEKKKVYVHCHAGLSRSPTLVLCYLMRQRRIPLEEAYRFVSKKRSIRPNNSFWRQLQMYESNVNIINYGHASNDNHQK</sequence>
<protein>
    <submittedName>
        <fullName evidence="5">Ptp2</fullName>
    </submittedName>
</protein>
<dbReference type="PANTHER" id="PTHR10159">
    <property type="entry name" value="DUAL SPECIFICITY PROTEIN PHOSPHATASE"/>
    <property type="match status" value="1"/>
</dbReference>
<dbReference type="Gene3D" id="3.90.190.10">
    <property type="entry name" value="Protein tyrosine phosphatase superfamily"/>
    <property type="match status" value="1"/>
</dbReference>
<dbReference type="InterPro" id="IPR016130">
    <property type="entry name" value="Tyr_Pase_AS"/>
</dbReference>
<dbReference type="PROSITE" id="PS50054">
    <property type="entry name" value="TYR_PHOSPHATASE_DUAL"/>
    <property type="match status" value="1"/>
</dbReference>
<dbReference type="InterPro" id="IPR029021">
    <property type="entry name" value="Prot-tyrosine_phosphatase-like"/>
</dbReference>
<reference evidence="5" key="1">
    <citation type="submission" date="2014-05" db="EMBL/GenBank/DDBJ databases">
        <authorList>
            <person name="Hou D."/>
            <person name="Liu X."/>
            <person name="Yin F."/>
            <person name="Zhu Z."/>
            <person name="Wang J."/>
            <person name="Zhang L."/>
            <person name="Kou Z."/>
            <person name="Deng F."/>
            <person name="Wang H."/>
            <person name="Hu Z."/>
        </authorList>
    </citation>
    <scope>NUCLEOTIDE SEQUENCE</scope>
    <source>
        <strain evidence="5">CTa</strain>
    </source>
</reference>
<dbReference type="PANTHER" id="PTHR10159:SF519">
    <property type="entry name" value="DUAL SPECIFICITY PROTEIN PHOSPHATASE MPK3"/>
    <property type="match status" value="1"/>
</dbReference>
<dbReference type="PROSITE" id="PS50056">
    <property type="entry name" value="TYR_PHOSPHATASE_2"/>
    <property type="match status" value="1"/>
</dbReference>
<dbReference type="GO" id="GO:0004721">
    <property type="term" value="F:phosphoprotein phosphatase activity"/>
    <property type="evidence" value="ECO:0007669"/>
    <property type="project" value="UniProtKB-KW"/>
</dbReference>
<accession>A0A077CXR9</accession>
<keyword evidence="1" id="KW-0378">Hydrolase</keyword>
<feature type="domain" description="Tyrosine specific protein phosphatases" evidence="4">
    <location>
        <begin position="87"/>
        <end position="145"/>
    </location>
</feature>
<dbReference type="SUPFAM" id="SSF52799">
    <property type="entry name" value="(Phosphotyrosine protein) phosphatases II"/>
    <property type="match status" value="1"/>
</dbReference>
<evidence type="ECO:0000259" key="3">
    <source>
        <dbReference type="PROSITE" id="PS50054"/>
    </source>
</evidence>
<evidence type="ECO:0000256" key="2">
    <source>
        <dbReference type="ARBA" id="ARBA00022912"/>
    </source>
</evidence>
<evidence type="ECO:0000259" key="4">
    <source>
        <dbReference type="PROSITE" id="PS50056"/>
    </source>
</evidence>
<evidence type="ECO:0000313" key="5">
    <source>
        <dbReference type="EMBL" id="AIL25110.1"/>
    </source>
</evidence>
<feature type="domain" description="Tyrosine-protein phosphatase" evidence="3">
    <location>
        <begin position="19"/>
        <end position="166"/>
    </location>
</feature>
<proteinExistence type="predicted"/>
<dbReference type="InterPro" id="IPR000340">
    <property type="entry name" value="Dual-sp_phosphatase_cat-dom"/>
</dbReference>
<dbReference type="PROSITE" id="PS00383">
    <property type="entry name" value="TYR_PHOSPHATASE_1"/>
    <property type="match status" value="1"/>
</dbReference>
<evidence type="ECO:0000256" key="1">
    <source>
        <dbReference type="ARBA" id="ARBA00022801"/>
    </source>
</evidence>
<dbReference type="InterPro" id="IPR000387">
    <property type="entry name" value="Tyr_Pase_dom"/>
</dbReference>
<dbReference type="Pfam" id="PF00782">
    <property type="entry name" value="DSPc"/>
    <property type="match status" value="1"/>
</dbReference>
<dbReference type="InterPro" id="IPR020422">
    <property type="entry name" value="TYR_PHOSPHATASE_DUAL_dom"/>
</dbReference>
<dbReference type="SMART" id="SM00195">
    <property type="entry name" value="DSPc"/>
    <property type="match status" value="1"/>
</dbReference>
<dbReference type="EMBL" id="KJ871680">
    <property type="protein sequence ID" value="AIL25110.1"/>
    <property type="molecule type" value="Genomic_DNA"/>
</dbReference>
<dbReference type="CDD" id="cd14498">
    <property type="entry name" value="DSP"/>
    <property type="match status" value="1"/>
</dbReference>
<organism evidence="5">
    <name type="scientific">Mamestra brassicae nuclear polyhedrosis virus</name>
    <name type="common">MbNPV</name>
    <dbReference type="NCBI Taxonomy" id="78219"/>
    <lineage>
        <taxon>Viruses</taxon>
        <taxon>Viruses incertae sedis</taxon>
        <taxon>Naldaviricetes</taxon>
        <taxon>Lefavirales</taxon>
        <taxon>Baculoviridae</taxon>
        <taxon>Alphabaculovirus</taxon>
        <taxon>Alphabaculovirus mabrassicae</taxon>
    </lineage>
</organism>
<keyword evidence="2" id="KW-0904">Protein phosphatase</keyword>
<name>A0A077CXR9_NPVMB</name>